<dbReference type="InterPro" id="IPR000182">
    <property type="entry name" value="GNAT_dom"/>
</dbReference>
<dbReference type="InterPro" id="IPR016181">
    <property type="entry name" value="Acyl_CoA_acyltransferase"/>
</dbReference>
<dbReference type="RefSeq" id="WP_004663210.1">
    <property type="nucleotide sequence ID" value="NZ_BMDV01000001.1"/>
</dbReference>
<sequence length="201" mass="23307">MYIRKAEKKDVYDCVPLIYSAGVPLFDYIYRHEQITAEHFIHKEFLSEYGYTSYNLHWVVEHQGKVIAVVACYATKDLSRMDNGTIKNILKMYKFRFPRVLMRALNSSSVVTKPSETSLHVANFGVHPNYRSQGIGTQLLQHLKMHAIEQGYSGLSLDVSNANPKGQSLYERIGFKVVEETAFKDENTQRIPNGRRMEWYF</sequence>
<dbReference type="SUPFAM" id="SSF55729">
    <property type="entry name" value="Acyl-CoA N-acyltransferases (Nat)"/>
    <property type="match status" value="1"/>
</dbReference>
<keyword evidence="1" id="KW-0808">Transferase</keyword>
<evidence type="ECO:0000259" key="2">
    <source>
        <dbReference type="PROSITE" id="PS51186"/>
    </source>
</evidence>
<dbReference type="PANTHER" id="PTHR13947:SF37">
    <property type="entry name" value="LD18367P"/>
    <property type="match status" value="1"/>
</dbReference>
<dbReference type="EMBL" id="APOJ01000027">
    <property type="protein sequence ID" value="ENU26254.1"/>
    <property type="molecule type" value="Genomic_DNA"/>
</dbReference>
<reference evidence="4" key="1">
    <citation type="submission" date="2013-02" db="EMBL/GenBank/DDBJ databases">
        <title>The Genome Sequence of Acinetobacter sp. NIPH 236.</title>
        <authorList>
            <consortium name="The Broad Institute Genome Sequencing Platform"/>
            <consortium name="The Broad Institute Genome Sequencing Center for Infectious Disease"/>
            <person name="Cerqueira G."/>
            <person name="Feldgarden M."/>
            <person name="Courvalin P."/>
            <person name="Perichon B."/>
            <person name="Grillot-Courvalin C."/>
            <person name="Clermont D."/>
            <person name="Rocha E."/>
            <person name="Yoon E.-J."/>
            <person name="Nemec A."/>
            <person name="Walker B."/>
            <person name="Young S.K."/>
            <person name="Zeng Q."/>
            <person name="Gargeya S."/>
            <person name="Fitzgerald M."/>
            <person name="Haas B."/>
            <person name="Abouelleil A."/>
            <person name="Alvarado L."/>
            <person name="Arachchi H.M."/>
            <person name="Berlin A.M."/>
            <person name="Chapman S.B."/>
            <person name="Dewar J."/>
            <person name="Goldberg J."/>
            <person name="Griggs A."/>
            <person name="Gujja S."/>
            <person name="Hansen M."/>
            <person name="Howarth C."/>
            <person name="Imamovic A."/>
            <person name="Larimer J."/>
            <person name="McCowan C."/>
            <person name="Murphy C."/>
            <person name="Neiman D."/>
            <person name="Pearson M."/>
            <person name="Priest M."/>
            <person name="Roberts A."/>
            <person name="Saif S."/>
            <person name="Shea T."/>
            <person name="Sisk P."/>
            <person name="Sykes S."/>
            <person name="Wortman J."/>
            <person name="Nusbaum C."/>
            <person name="Birren B."/>
        </authorList>
    </citation>
    <scope>NUCLEOTIDE SEQUENCE [LARGE SCALE GENOMIC DNA]</scope>
    <source>
        <strain evidence="4">NIPH 236</strain>
    </source>
</reference>
<dbReference type="CDD" id="cd04301">
    <property type="entry name" value="NAT_SF"/>
    <property type="match status" value="1"/>
</dbReference>
<organism evidence="3 4">
    <name type="scientific">Acinetobacter modestus</name>
    <dbReference type="NCBI Taxonomy" id="1776740"/>
    <lineage>
        <taxon>Bacteria</taxon>
        <taxon>Pseudomonadati</taxon>
        <taxon>Pseudomonadota</taxon>
        <taxon>Gammaproteobacteria</taxon>
        <taxon>Moraxellales</taxon>
        <taxon>Moraxellaceae</taxon>
        <taxon>Acinetobacter</taxon>
    </lineage>
</organism>
<name>A0ABP2TVU0_9GAMM</name>
<keyword evidence="4" id="KW-1185">Reference proteome</keyword>
<reference evidence="3 4" key="2">
    <citation type="journal article" date="2016" name="Int. J. Syst. Evol. Microbiol.">
        <title>Taxonomy of haemolytic and/or proteolytic strains of the genus Acinetobacter with the proposal of Acinetobacter courvalinii sp. nov. (genomic species 14 sensu Bouvet &amp; Jeanjean), Acinetobacter dispersus sp. nov. (genomic species 17), Acinetobacter modestus sp. nov., Acinetobacter proteolyticus sp. nov. and Acinetobacter vivianii sp. nov.</title>
        <authorList>
            <person name="Nemec A."/>
            <person name="Radolfova-Krizova L."/>
            <person name="Maixnerova M."/>
            <person name="Vrestiakova E."/>
            <person name="Jezek P."/>
            <person name="Sedo O."/>
        </authorList>
    </citation>
    <scope>NUCLEOTIDE SEQUENCE [LARGE SCALE GENOMIC DNA]</scope>
    <source>
        <strain evidence="3 4">NIPH 236</strain>
    </source>
</reference>
<dbReference type="Proteomes" id="UP000013190">
    <property type="component" value="Unassembled WGS sequence"/>
</dbReference>
<dbReference type="InterPro" id="IPR050769">
    <property type="entry name" value="NAT_camello-type"/>
</dbReference>
<evidence type="ECO:0000256" key="1">
    <source>
        <dbReference type="ARBA" id="ARBA00022679"/>
    </source>
</evidence>
<evidence type="ECO:0000313" key="4">
    <source>
        <dbReference type="Proteomes" id="UP000013190"/>
    </source>
</evidence>
<dbReference type="Gene3D" id="3.40.630.30">
    <property type="match status" value="1"/>
</dbReference>
<dbReference type="PROSITE" id="PS51186">
    <property type="entry name" value="GNAT"/>
    <property type="match status" value="1"/>
</dbReference>
<comment type="caution">
    <text evidence="3">The sequence shown here is derived from an EMBL/GenBank/DDBJ whole genome shotgun (WGS) entry which is preliminary data.</text>
</comment>
<evidence type="ECO:0000313" key="3">
    <source>
        <dbReference type="EMBL" id="ENU26254.1"/>
    </source>
</evidence>
<gene>
    <name evidence="3" type="ORF">F992_02591</name>
</gene>
<dbReference type="Pfam" id="PF00583">
    <property type="entry name" value="Acetyltransf_1"/>
    <property type="match status" value="1"/>
</dbReference>
<feature type="domain" description="N-acetyltransferase" evidence="2">
    <location>
        <begin position="1"/>
        <end position="198"/>
    </location>
</feature>
<protein>
    <recommendedName>
        <fullName evidence="2">N-acetyltransferase domain-containing protein</fullName>
    </recommendedName>
</protein>
<accession>A0ABP2TVU0</accession>
<dbReference type="PANTHER" id="PTHR13947">
    <property type="entry name" value="GNAT FAMILY N-ACETYLTRANSFERASE"/>
    <property type="match status" value="1"/>
</dbReference>
<dbReference type="GeneID" id="92835951"/>
<proteinExistence type="predicted"/>